<feature type="region of interest" description="Disordered" evidence="1">
    <location>
        <begin position="1"/>
        <end position="24"/>
    </location>
</feature>
<evidence type="ECO:0000313" key="3">
    <source>
        <dbReference type="Proteomes" id="UP000309133"/>
    </source>
</evidence>
<sequence>MSDEVSLFDTGAPKSVAGPRAMSDSQRQVIRDAFARLGVSGARDQFDIVEEVTGHRIVSVNNMNERTAQALIIGLHRRLETAGRQRTGNAWADREEDTWIDRL</sequence>
<feature type="region of interest" description="Disordered" evidence="1">
    <location>
        <begin position="84"/>
        <end position="103"/>
    </location>
</feature>
<dbReference type="AlphaFoldDB" id="A0A4S4FGE3"/>
<proteinExistence type="predicted"/>
<protein>
    <submittedName>
        <fullName evidence="2">Uncharacterized protein</fullName>
    </submittedName>
</protein>
<evidence type="ECO:0000313" key="2">
    <source>
        <dbReference type="EMBL" id="THG29283.1"/>
    </source>
</evidence>
<organism evidence="2 3">
    <name type="scientific">Naasia lichenicola</name>
    <dbReference type="NCBI Taxonomy" id="2565933"/>
    <lineage>
        <taxon>Bacteria</taxon>
        <taxon>Bacillati</taxon>
        <taxon>Actinomycetota</taxon>
        <taxon>Actinomycetes</taxon>
        <taxon>Micrococcales</taxon>
        <taxon>Microbacteriaceae</taxon>
        <taxon>Naasia</taxon>
    </lineage>
</organism>
<dbReference type="OrthoDB" id="3786822at2"/>
<dbReference type="EMBL" id="SSSM01000005">
    <property type="protein sequence ID" value="THG29283.1"/>
    <property type="molecule type" value="Genomic_DNA"/>
</dbReference>
<evidence type="ECO:0000256" key="1">
    <source>
        <dbReference type="SAM" id="MobiDB-lite"/>
    </source>
</evidence>
<dbReference type="RefSeq" id="WP_136427614.1">
    <property type="nucleotide sequence ID" value="NZ_SSSM01000005.1"/>
</dbReference>
<name>A0A4S4FGE3_9MICO</name>
<accession>A0A4S4FGE3</accession>
<dbReference type="Proteomes" id="UP000309133">
    <property type="component" value="Unassembled WGS sequence"/>
</dbReference>
<reference evidence="2 3" key="1">
    <citation type="submission" date="2019-04" db="EMBL/GenBank/DDBJ databases">
        <authorList>
            <person name="Jiang L."/>
        </authorList>
    </citation>
    <scope>NUCLEOTIDE SEQUENCE [LARGE SCALE GENOMIC DNA]</scope>
    <source>
        <strain evidence="2 3">YIM 131853</strain>
    </source>
</reference>
<keyword evidence="3" id="KW-1185">Reference proteome</keyword>
<gene>
    <name evidence="2" type="ORF">E6C64_11190</name>
</gene>
<comment type="caution">
    <text evidence="2">The sequence shown here is derived from an EMBL/GenBank/DDBJ whole genome shotgun (WGS) entry which is preliminary data.</text>
</comment>